<dbReference type="EMBL" id="CM031823">
    <property type="protein sequence ID" value="KAG6627422.1"/>
    <property type="molecule type" value="Genomic_DNA"/>
</dbReference>
<name>A0A8T1NBV3_CARIL</name>
<keyword evidence="2" id="KW-1185">Reference proteome</keyword>
<organism evidence="1 2">
    <name type="scientific">Carya illinoinensis</name>
    <name type="common">Pecan</name>
    <dbReference type="NCBI Taxonomy" id="32201"/>
    <lineage>
        <taxon>Eukaryota</taxon>
        <taxon>Viridiplantae</taxon>
        <taxon>Streptophyta</taxon>
        <taxon>Embryophyta</taxon>
        <taxon>Tracheophyta</taxon>
        <taxon>Spermatophyta</taxon>
        <taxon>Magnoliopsida</taxon>
        <taxon>eudicotyledons</taxon>
        <taxon>Gunneridae</taxon>
        <taxon>Pentapetalae</taxon>
        <taxon>rosids</taxon>
        <taxon>fabids</taxon>
        <taxon>Fagales</taxon>
        <taxon>Juglandaceae</taxon>
        <taxon>Carya</taxon>
    </lineage>
</organism>
<evidence type="ECO:0000313" key="1">
    <source>
        <dbReference type="EMBL" id="KAG6627422.1"/>
    </source>
</evidence>
<gene>
    <name evidence="1" type="ORF">CIPAW_15G126600</name>
</gene>
<dbReference type="Proteomes" id="UP000811609">
    <property type="component" value="Chromosome 15"/>
</dbReference>
<evidence type="ECO:0000313" key="2">
    <source>
        <dbReference type="Proteomes" id="UP000811609"/>
    </source>
</evidence>
<dbReference type="AlphaFoldDB" id="A0A8T1NBV3"/>
<sequence length="59" mass="6919">MSKIERESHEYLIYVGWLLSNFSADIVEWPASFLLLCYLSGEFLRAVVPTHLFQDHMQS</sequence>
<accession>A0A8T1NBV3</accession>
<protein>
    <submittedName>
        <fullName evidence="1">Uncharacterized protein</fullName>
    </submittedName>
</protein>
<reference evidence="1" key="1">
    <citation type="submission" date="2020-12" db="EMBL/GenBank/DDBJ databases">
        <title>WGS assembly of Carya illinoinensis cv. Pawnee.</title>
        <authorList>
            <person name="Platts A."/>
            <person name="Shu S."/>
            <person name="Wright S."/>
            <person name="Barry K."/>
            <person name="Edger P."/>
            <person name="Pires J.C."/>
            <person name="Schmutz J."/>
        </authorList>
    </citation>
    <scope>NUCLEOTIDE SEQUENCE</scope>
    <source>
        <tissue evidence="1">Leaf</tissue>
    </source>
</reference>
<comment type="caution">
    <text evidence="1">The sequence shown here is derived from an EMBL/GenBank/DDBJ whole genome shotgun (WGS) entry which is preliminary data.</text>
</comment>
<proteinExistence type="predicted"/>